<dbReference type="KEGG" id="ttu:TERTU_1889"/>
<dbReference type="Gene3D" id="1.20.140.10">
    <property type="entry name" value="Butyryl-CoA Dehydrogenase, subunit A, domain 3"/>
    <property type="match status" value="1"/>
</dbReference>
<evidence type="ECO:0000259" key="14">
    <source>
        <dbReference type="Pfam" id="PF12806"/>
    </source>
</evidence>
<dbReference type="RefSeq" id="WP_015819506.1">
    <property type="nucleotide sequence ID" value="NC_012997.1"/>
</dbReference>
<keyword evidence="5 10" id="KW-0560">Oxidoreductase</keyword>
<dbReference type="eggNOG" id="COG1960">
    <property type="taxonomic scope" value="Bacteria"/>
</dbReference>
<evidence type="ECO:0000256" key="3">
    <source>
        <dbReference type="ARBA" id="ARBA00022630"/>
    </source>
</evidence>
<dbReference type="SUPFAM" id="SSF47203">
    <property type="entry name" value="Acyl-CoA dehydrogenase C-terminal domain-like"/>
    <property type="match status" value="1"/>
</dbReference>
<dbReference type="InterPro" id="IPR037069">
    <property type="entry name" value="AcylCoA_DH/ox_N_sf"/>
</dbReference>
<comment type="similarity">
    <text evidence="2 10">Belongs to the acyl-CoA dehydrogenase family.</text>
</comment>
<protein>
    <recommendedName>
        <fullName evidence="9">3-methylmercaptopropionyl-CoA dehydrogenase</fullName>
        <ecNumber evidence="8">1.3.99.41</ecNumber>
    </recommendedName>
</protein>
<dbReference type="HOGENOM" id="CLU_018204_12_2_6"/>
<dbReference type="InterPro" id="IPR009100">
    <property type="entry name" value="AcylCoA_DH/oxidase_NM_dom_sf"/>
</dbReference>
<dbReference type="InterPro" id="IPR013786">
    <property type="entry name" value="AcylCoA_DH/ox_N"/>
</dbReference>
<dbReference type="Gene3D" id="2.40.110.10">
    <property type="entry name" value="Butyryl-CoA Dehydrogenase, subunit A, domain 2"/>
    <property type="match status" value="1"/>
</dbReference>
<comment type="catalytic activity">
    <reaction evidence="6">
        <text>3-(methylsulfanyl)propanoyl-CoA + oxidized [electron-transfer flavoprotein] + H(+) = 3-(methylsulfanyl)acryloyl-CoA + reduced [electron-transfer flavoprotein]</text>
        <dbReference type="Rhea" id="RHEA:52612"/>
        <dbReference type="Rhea" id="RHEA-COMP:10685"/>
        <dbReference type="Rhea" id="RHEA-COMP:10686"/>
        <dbReference type="ChEBI" id="CHEBI:15378"/>
        <dbReference type="ChEBI" id="CHEBI:57692"/>
        <dbReference type="ChEBI" id="CHEBI:58307"/>
        <dbReference type="ChEBI" id="CHEBI:82815"/>
        <dbReference type="ChEBI" id="CHEBI:84994"/>
        <dbReference type="EC" id="1.3.99.41"/>
    </reaction>
    <physiologicalReaction direction="left-to-right" evidence="6">
        <dbReference type="Rhea" id="RHEA:52613"/>
    </physiologicalReaction>
</comment>
<feature type="domain" description="Acyl-CoA dehydrogenase/oxidase N-terminal" evidence="13">
    <location>
        <begin position="41"/>
        <end position="157"/>
    </location>
</feature>
<dbReference type="EMBL" id="CP001614">
    <property type="protein sequence ID" value="ACR13392.1"/>
    <property type="molecule type" value="Genomic_DNA"/>
</dbReference>
<evidence type="ECO:0000256" key="10">
    <source>
        <dbReference type="RuleBase" id="RU362125"/>
    </source>
</evidence>
<feature type="domain" description="Acyl-CoA dehydrogenase/oxidase C-terminal" evidence="11">
    <location>
        <begin position="282"/>
        <end position="450"/>
    </location>
</feature>
<dbReference type="SUPFAM" id="SSF56645">
    <property type="entry name" value="Acyl-CoA dehydrogenase NM domain-like"/>
    <property type="match status" value="1"/>
</dbReference>
<dbReference type="OrthoDB" id="9807883at2"/>
<evidence type="ECO:0000256" key="8">
    <source>
        <dbReference type="ARBA" id="ARBA00066694"/>
    </source>
</evidence>
<evidence type="ECO:0000256" key="4">
    <source>
        <dbReference type="ARBA" id="ARBA00022827"/>
    </source>
</evidence>
<evidence type="ECO:0000256" key="7">
    <source>
        <dbReference type="ARBA" id="ARBA00058683"/>
    </source>
</evidence>
<proteinExistence type="inferred from homology"/>
<dbReference type="InterPro" id="IPR006091">
    <property type="entry name" value="Acyl-CoA_Oxase/DH_mid-dom"/>
</dbReference>
<sequence length="594" mass="65133">MADYKAPLKDLEFVLYDMLDYEQHYASLPGCEEANRELITAIVEEAAKFCENVLAPLNAVGDEHGCDWQDGVVTTPPGFKEAYQQFVEGGWPSINHSVDYGGQGLPESVGTIISEMTGAANWAWSMYPGLSHGAMNTLAQHGTVEQKSVYLTKLVEGSWTGTMCLTEAHCGTDLGMLKTRAEPQDDGSYRIQGSKIFISAGDHDLAENIVHIVLARLPDAPEGTKGISLFIVPKYLPAEDGSVGERNAVTCGSIEHKMGIHGNATCVLNFDDATGYLIGPPNRGLHCMFTFMNTARLGTALQGLAHAEVGYQKSLSYAKERLQMRALSGPKNPSGPADPIIVHPDVRRMLLTQKAFAEGGRMLIHYCSQLVDIEQLSDDAGRKTEAADLLAFLTPIAKAFLTETGFEAANHALQCFGGHGYIREWGVEQNVRDARIAMLYEGTTGIQALDLLGRKVLMSQGELLKRFTKVVHKFCKANEDNEQLAEFVQPLAKLNNQWGEITMHIGLSAMENQEEVGAAAVDYLMYSGYAVYAYLWARAAKTAMEHEAAEGAFYRAKVKTARFYFKRLLPRTESLVVAMKSGAGNLLDFEDSEF</sequence>
<dbReference type="EC" id="1.3.99.41" evidence="8"/>
<evidence type="ECO:0000256" key="6">
    <source>
        <dbReference type="ARBA" id="ARBA00051388"/>
    </source>
</evidence>
<gene>
    <name evidence="15" type="ordered locus">TERTU_1889</name>
</gene>
<organism evidence="15 16">
    <name type="scientific">Teredinibacter turnerae (strain ATCC 39867 / T7901)</name>
    <dbReference type="NCBI Taxonomy" id="377629"/>
    <lineage>
        <taxon>Bacteria</taxon>
        <taxon>Pseudomonadati</taxon>
        <taxon>Pseudomonadota</taxon>
        <taxon>Gammaproteobacteria</taxon>
        <taxon>Cellvibrionales</taxon>
        <taxon>Cellvibrionaceae</taxon>
        <taxon>Teredinibacter</taxon>
    </lineage>
</organism>
<dbReference type="InterPro" id="IPR046373">
    <property type="entry name" value="Acyl-CoA_Oxase/DH_mid-dom_sf"/>
</dbReference>
<dbReference type="FunFam" id="2.40.110.10:FF:000031">
    <property type="entry name" value="Acyl-CoA dehydrogenase, putative"/>
    <property type="match status" value="1"/>
</dbReference>
<evidence type="ECO:0000256" key="2">
    <source>
        <dbReference type="ARBA" id="ARBA00009347"/>
    </source>
</evidence>
<comment type="cofactor">
    <cofactor evidence="1 10">
        <name>FAD</name>
        <dbReference type="ChEBI" id="CHEBI:57692"/>
    </cofactor>
</comment>
<accession>C5BHZ7</accession>
<keyword evidence="3 10" id="KW-0285">Flavoprotein</keyword>
<dbReference type="AlphaFoldDB" id="C5BHZ7"/>
<dbReference type="InterPro" id="IPR036250">
    <property type="entry name" value="AcylCo_DH-like_C"/>
</dbReference>
<keyword evidence="4 10" id="KW-0274">FAD</keyword>
<dbReference type="GO" id="GO:0016627">
    <property type="term" value="F:oxidoreductase activity, acting on the CH-CH group of donors"/>
    <property type="evidence" value="ECO:0007669"/>
    <property type="project" value="InterPro"/>
</dbReference>
<keyword evidence="16" id="KW-1185">Reference proteome</keyword>
<dbReference type="PANTHER" id="PTHR42803">
    <property type="entry name" value="ACYL-COA DEHYDROGENASE"/>
    <property type="match status" value="1"/>
</dbReference>
<evidence type="ECO:0000259" key="12">
    <source>
        <dbReference type="Pfam" id="PF02770"/>
    </source>
</evidence>
<evidence type="ECO:0000313" key="15">
    <source>
        <dbReference type="EMBL" id="ACR13392.1"/>
    </source>
</evidence>
<dbReference type="InterPro" id="IPR052166">
    <property type="entry name" value="Diverse_Acyl-CoA_DH"/>
</dbReference>
<evidence type="ECO:0000259" key="13">
    <source>
        <dbReference type="Pfam" id="PF02771"/>
    </source>
</evidence>
<evidence type="ECO:0000256" key="9">
    <source>
        <dbReference type="ARBA" id="ARBA00069043"/>
    </source>
</evidence>
<dbReference type="STRING" id="377629.TERTU_1889"/>
<name>C5BHZ7_TERTT</name>
<evidence type="ECO:0000313" key="16">
    <source>
        <dbReference type="Proteomes" id="UP000009080"/>
    </source>
</evidence>
<dbReference type="Pfam" id="PF02770">
    <property type="entry name" value="Acyl-CoA_dh_M"/>
    <property type="match status" value="1"/>
</dbReference>
<dbReference type="Pfam" id="PF12806">
    <property type="entry name" value="Acyl-CoA_dh_C"/>
    <property type="match status" value="1"/>
</dbReference>
<evidence type="ECO:0000259" key="11">
    <source>
        <dbReference type="Pfam" id="PF00441"/>
    </source>
</evidence>
<dbReference type="PANTHER" id="PTHR42803:SF1">
    <property type="entry name" value="BROAD-SPECIFICITY LINEAR ACYL-COA DEHYDROGENASE FADE5"/>
    <property type="match status" value="1"/>
</dbReference>
<dbReference type="GO" id="GO:0050660">
    <property type="term" value="F:flavin adenine dinucleotide binding"/>
    <property type="evidence" value="ECO:0007669"/>
    <property type="project" value="InterPro"/>
</dbReference>
<dbReference type="InterPro" id="IPR025878">
    <property type="entry name" value="Acyl-CoA_dh-like_C_dom"/>
</dbReference>
<feature type="domain" description="Acetyl-CoA dehydrogenase-like C-terminal" evidence="14">
    <location>
        <begin position="467"/>
        <end position="589"/>
    </location>
</feature>
<evidence type="ECO:0000256" key="5">
    <source>
        <dbReference type="ARBA" id="ARBA00023002"/>
    </source>
</evidence>
<dbReference type="Gene3D" id="1.10.540.10">
    <property type="entry name" value="Acyl-CoA dehydrogenase/oxidase, N-terminal domain"/>
    <property type="match status" value="1"/>
</dbReference>
<dbReference type="InterPro" id="IPR009075">
    <property type="entry name" value="AcylCo_DH/oxidase_C"/>
</dbReference>
<dbReference type="Pfam" id="PF00441">
    <property type="entry name" value="Acyl-CoA_dh_1"/>
    <property type="match status" value="1"/>
</dbReference>
<reference evidence="15 16" key="1">
    <citation type="journal article" date="2009" name="PLoS ONE">
        <title>The complete genome of Teredinibacter turnerae T7901: an intracellular endosymbiont of marine wood-boring bivalves (shipworms).</title>
        <authorList>
            <person name="Yang J.C."/>
            <person name="Madupu R."/>
            <person name="Durkin A.S."/>
            <person name="Ekborg N.A."/>
            <person name="Pedamallu C.S."/>
            <person name="Hostetler J.B."/>
            <person name="Radune D."/>
            <person name="Toms B.S."/>
            <person name="Henrissat B."/>
            <person name="Coutinho P.M."/>
            <person name="Schwarz S."/>
            <person name="Field L."/>
            <person name="Trindade-Silva A.E."/>
            <person name="Soares C.A.G."/>
            <person name="Elshahawi S."/>
            <person name="Hanora A."/>
            <person name="Schmidt E.W."/>
            <person name="Haygood M.G."/>
            <person name="Posfai J."/>
            <person name="Benner J."/>
            <person name="Madinger C."/>
            <person name="Nove J."/>
            <person name="Anton B."/>
            <person name="Chaudhary K."/>
            <person name="Foster J."/>
            <person name="Holman A."/>
            <person name="Kumar S."/>
            <person name="Lessard P.A."/>
            <person name="Luyten Y.A."/>
            <person name="Slatko B."/>
            <person name="Wood N."/>
            <person name="Wu B."/>
            <person name="Teplitski M."/>
            <person name="Mougous J.D."/>
            <person name="Ward N."/>
            <person name="Eisen J.A."/>
            <person name="Badger J.H."/>
            <person name="Distel D.L."/>
        </authorList>
    </citation>
    <scope>NUCLEOTIDE SEQUENCE [LARGE SCALE GENOMIC DNA]</scope>
    <source>
        <strain evidence="16">ATCC 39867 / T7901</strain>
    </source>
</reference>
<dbReference type="Proteomes" id="UP000009080">
    <property type="component" value="Chromosome"/>
</dbReference>
<comment type="function">
    <text evidence="7">Involved in the assimilation of dimethylsulphoniopropionate (DMSP), an important compound in the fixation of carbon in marine phytoplankton, by mediating the conversion of 3-(methylthio)propanoyl-CoA (MMPA-CoA) to 3-(methylthio)acryloyl-CoA (MTA-CoA).</text>
</comment>
<feature type="domain" description="Acyl-CoA oxidase/dehydrogenase middle" evidence="12">
    <location>
        <begin position="163"/>
        <end position="272"/>
    </location>
</feature>
<evidence type="ECO:0000256" key="1">
    <source>
        <dbReference type="ARBA" id="ARBA00001974"/>
    </source>
</evidence>
<dbReference type="Pfam" id="PF02771">
    <property type="entry name" value="Acyl-CoA_dh_N"/>
    <property type="match status" value="1"/>
</dbReference>